<evidence type="ECO:0000256" key="2">
    <source>
        <dbReference type="ARBA" id="ARBA00022884"/>
    </source>
</evidence>
<dbReference type="GO" id="GO:0015031">
    <property type="term" value="P:protein transport"/>
    <property type="evidence" value="ECO:0007669"/>
    <property type="project" value="UniProtKB-UniRule"/>
</dbReference>
<dbReference type="Gene3D" id="2.20.70.30">
    <property type="entry name" value="Nascent polypeptide-associated complex domain"/>
    <property type="match status" value="1"/>
</dbReference>
<evidence type="ECO:0000313" key="7">
    <source>
        <dbReference type="EMBL" id="WYY00921.1"/>
    </source>
</evidence>
<dbReference type="Pfam" id="PF01849">
    <property type="entry name" value="NAC"/>
    <property type="match status" value="1"/>
</dbReference>
<gene>
    <name evidence="4" type="primary">nac</name>
    <name evidence="7" type="ORF">OXIME_001510</name>
</gene>
<dbReference type="PROSITE" id="PS51151">
    <property type="entry name" value="NAC_AB"/>
    <property type="match status" value="1"/>
</dbReference>
<keyword evidence="1 4" id="KW-0813">Transport</keyword>
<dbReference type="HAMAP" id="MF_00814">
    <property type="entry name" value="NAC_arch"/>
    <property type="match status" value="1"/>
</dbReference>
<comment type="function">
    <text evidence="4">Contacts the emerging nascent chain on the ribosome.</text>
</comment>
<dbReference type="AlphaFoldDB" id="A0AAX4NJ83"/>
<evidence type="ECO:0000256" key="1">
    <source>
        <dbReference type="ARBA" id="ARBA00022448"/>
    </source>
</evidence>
<dbReference type="SMART" id="SM01407">
    <property type="entry name" value="NAC"/>
    <property type="match status" value="1"/>
</dbReference>
<dbReference type="Gene3D" id="1.10.8.10">
    <property type="entry name" value="DNA helicase RuvA subunit, C-terminal domain"/>
    <property type="match status" value="1"/>
</dbReference>
<organism evidence="7 8">
    <name type="scientific">Oxyplasma meridianum</name>
    <dbReference type="NCBI Taxonomy" id="3073602"/>
    <lineage>
        <taxon>Archaea</taxon>
        <taxon>Methanobacteriati</taxon>
        <taxon>Thermoplasmatota</taxon>
        <taxon>Thermoplasmata</taxon>
        <taxon>Thermoplasmatales</taxon>
        <taxon>Thermoplasmataceae</taxon>
        <taxon>Oxyplasma</taxon>
    </lineage>
</organism>
<comment type="subunit">
    <text evidence="4">Homodimer. Interacts with the ribosome. Binds ribosomal RNA.</text>
</comment>
<dbReference type="RefSeq" id="WP_393971245.1">
    <property type="nucleotide sequence ID" value="NZ_CP133772.1"/>
</dbReference>
<dbReference type="SUPFAM" id="SSF46934">
    <property type="entry name" value="UBA-like"/>
    <property type="match status" value="1"/>
</dbReference>
<dbReference type="InterPro" id="IPR009060">
    <property type="entry name" value="UBA-like_sf"/>
</dbReference>
<dbReference type="KEGG" id="omr:OXIME_001510"/>
<keyword evidence="8" id="KW-1185">Reference proteome</keyword>
<sequence length="122" mass="13401">MIPGKFNSREVKRMMAQMGIKSNEMTDVKKVILYGDTKNYVIENAAVTMIEAQGQKSFQIVGNIKEAPKSAGEVKQEEISPYNNEDIKLVMDQTGVGREKAIEALKGADGEPAQAILNLLSK</sequence>
<dbReference type="GeneID" id="95968248"/>
<dbReference type="InterPro" id="IPR002715">
    <property type="entry name" value="Nas_poly-pep-assoc_cplx_dom"/>
</dbReference>
<dbReference type="NCBIfam" id="TIGR00264">
    <property type="entry name" value="archaeal-type nascent polypeptide-associated complex protein"/>
    <property type="match status" value="1"/>
</dbReference>
<evidence type="ECO:0000313" key="8">
    <source>
        <dbReference type="Proteomes" id="UP001451606"/>
    </source>
</evidence>
<protein>
    <recommendedName>
        <fullName evidence="4 5">Nascent polypeptide-associated complex protein</fullName>
    </recommendedName>
</protein>
<evidence type="ECO:0000259" key="6">
    <source>
        <dbReference type="PROSITE" id="PS51151"/>
    </source>
</evidence>
<evidence type="ECO:0000256" key="3">
    <source>
        <dbReference type="ARBA" id="ARBA00022927"/>
    </source>
</evidence>
<dbReference type="Proteomes" id="UP001451606">
    <property type="component" value="Chromosome"/>
</dbReference>
<dbReference type="EMBL" id="CP133772">
    <property type="protein sequence ID" value="WYY00921.1"/>
    <property type="molecule type" value="Genomic_DNA"/>
</dbReference>
<evidence type="ECO:0000256" key="4">
    <source>
        <dbReference type="HAMAP-Rule" id="MF_00814"/>
    </source>
</evidence>
<proteinExistence type="inferred from homology"/>
<dbReference type="InterPro" id="IPR005231">
    <property type="entry name" value="NAC_arc"/>
</dbReference>
<evidence type="ECO:0000256" key="5">
    <source>
        <dbReference type="NCBIfam" id="TIGR00264"/>
    </source>
</evidence>
<reference evidence="7 8" key="1">
    <citation type="submission" date="2023-09" db="EMBL/GenBank/DDBJ databases">
        <authorList>
            <person name="Golyshina O.V."/>
            <person name="Lunev E.A."/>
            <person name="Bargiela R."/>
            <person name="Gaines M.C."/>
            <person name="Daum B."/>
            <person name="Bale N.J."/>
            <person name="Koenen M."/>
            <person name="Sinninghe Damst J.S."/>
            <person name="Yakimov M."/>
            <person name="Golyshin P.N."/>
        </authorList>
    </citation>
    <scope>NUCLEOTIDE SEQUENCE [LARGE SCALE GENOMIC DNA]</scope>
    <source>
        <strain evidence="7 8">M1</strain>
    </source>
</reference>
<feature type="domain" description="NAC-A/B" evidence="6">
    <location>
        <begin position="5"/>
        <end position="73"/>
    </location>
</feature>
<comment type="similarity">
    <text evidence="4">Belongs to the NAC-alpha family.</text>
</comment>
<dbReference type="GO" id="GO:0003723">
    <property type="term" value="F:RNA binding"/>
    <property type="evidence" value="ECO:0007669"/>
    <property type="project" value="UniProtKB-UniRule"/>
</dbReference>
<accession>A0AAX4NJ83</accession>
<keyword evidence="3 4" id="KW-0653">Protein transport</keyword>
<keyword evidence="2 4" id="KW-0694">RNA-binding</keyword>
<dbReference type="InterPro" id="IPR038187">
    <property type="entry name" value="NAC_A/B_dom_sf"/>
</dbReference>
<dbReference type="CDD" id="cd14359">
    <property type="entry name" value="UBA_AeNAC"/>
    <property type="match status" value="1"/>
</dbReference>
<name>A0AAX4NJ83_9ARCH</name>